<evidence type="ECO:0000313" key="3">
    <source>
        <dbReference type="Proteomes" id="UP000245206"/>
    </source>
</evidence>
<feature type="transmembrane region" description="Helical" evidence="1">
    <location>
        <begin position="172"/>
        <end position="192"/>
    </location>
</feature>
<dbReference type="AlphaFoldDB" id="A0A2P2DI33"/>
<keyword evidence="1" id="KW-1133">Transmembrane helix</keyword>
<feature type="transmembrane region" description="Helical" evidence="1">
    <location>
        <begin position="204"/>
        <end position="221"/>
    </location>
</feature>
<feature type="transmembrane region" description="Helical" evidence="1">
    <location>
        <begin position="70"/>
        <end position="88"/>
    </location>
</feature>
<accession>A0A2P2DI33</accession>
<reference evidence="3" key="1">
    <citation type="journal article" date="2019" name="Microbiol. Immunol.">
        <title>Molecular and phenotypic characterization of Leptospira johnsonii sp. nov., Leptospira ellinghausenii sp. nov. and Leptospira ryugenii sp. nov. isolated from soil and water in Japan.</title>
        <authorList>
            <person name="Masuzawa T."/>
            <person name="Saito M."/>
            <person name="Nakao R."/>
            <person name="Nikaido Y."/>
            <person name="Matsumoto M."/>
            <person name="Ogawa M."/>
            <person name="Yokoyama M."/>
            <person name="Hidaka Y."/>
            <person name="Tomita J."/>
            <person name="Sakakibara K."/>
            <person name="Suzuki K."/>
            <person name="Yasuda S."/>
            <person name="Sato H."/>
            <person name="Yamaguchi M."/>
            <person name="Yoshida S.I."/>
            <person name="Koizumi N."/>
            <person name="Kawamura Y."/>
        </authorList>
    </citation>
    <scope>NUCLEOTIDE SEQUENCE [LARGE SCALE GENOMIC DNA]</scope>
    <source>
        <strain evidence="3">E18</strain>
    </source>
</reference>
<dbReference type="Pfam" id="PF05982">
    <property type="entry name" value="Sbt_1"/>
    <property type="match status" value="1"/>
</dbReference>
<gene>
    <name evidence="2" type="ORF">LPTSP2_35710</name>
</gene>
<feature type="transmembrane region" description="Helical" evidence="1">
    <location>
        <begin position="259"/>
        <end position="281"/>
    </location>
</feature>
<feature type="transmembrane region" description="Helical" evidence="1">
    <location>
        <begin position="293"/>
        <end position="316"/>
    </location>
</feature>
<dbReference type="RefSeq" id="WP_108961228.1">
    <property type="nucleotide sequence ID" value="NZ_BFAZ01000010.1"/>
</dbReference>
<sequence>MDILHALVANLQTPMFLAFLLGIIATIIKSDLKFPDGMYAGLTIYLLFAIGLKGGVKLSNTTLVEFYKPAMAALLLCISIPLIAYGLLTKFGKYDRANAAALAAHYGSVSAVTFSEALAFLDSLQITYEGFMPSMLAIMEIPAILVALLLVKMNPTDKTEESSWGKILHELLTGKGTLLLLGGLIIGMISGKKGHEQFAPLFEAPFRGMLILFLLEVGIVTGRRLADLKKAGVFLIGFGILFPICTAMFGLYLGKFIGLSMGGAMVLGTLSASASYIAAPAAVRIAIPEASPAIYLTASLAITFPFNLSVGLPFYLTVSKYLYGV</sequence>
<feature type="transmembrane region" description="Helical" evidence="1">
    <location>
        <begin position="6"/>
        <end position="27"/>
    </location>
</feature>
<evidence type="ECO:0000313" key="2">
    <source>
        <dbReference type="EMBL" id="GBF44268.1"/>
    </source>
</evidence>
<feature type="transmembrane region" description="Helical" evidence="1">
    <location>
        <begin position="39"/>
        <end position="58"/>
    </location>
</feature>
<name>A0A2P2DI33_9LEPT</name>
<comment type="caution">
    <text evidence="2">The sequence shown here is derived from an EMBL/GenBank/DDBJ whole genome shotgun (WGS) entry which is preliminary data.</text>
</comment>
<evidence type="ECO:0000256" key="1">
    <source>
        <dbReference type="SAM" id="Phobius"/>
    </source>
</evidence>
<dbReference type="OrthoDB" id="345121at2"/>
<dbReference type="PANTHER" id="PTHR40400:SF1">
    <property type="entry name" value="SLR1512 PROTEIN"/>
    <property type="match status" value="1"/>
</dbReference>
<keyword evidence="3" id="KW-1185">Reference proteome</keyword>
<dbReference type="Proteomes" id="UP000245206">
    <property type="component" value="Unassembled WGS sequence"/>
</dbReference>
<protein>
    <submittedName>
        <fullName evidence="2">Sodium bicarbonate cotransporter membrane protein</fullName>
    </submittedName>
</protein>
<organism evidence="2 3">
    <name type="scientific">Leptospira ellinghausenii</name>
    <dbReference type="NCBI Taxonomy" id="1917822"/>
    <lineage>
        <taxon>Bacteria</taxon>
        <taxon>Pseudomonadati</taxon>
        <taxon>Spirochaetota</taxon>
        <taxon>Spirochaetia</taxon>
        <taxon>Leptospirales</taxon>
        <taxon>Leptospiraceae</taxon>
        <taxon>Leptospira</taxon>
    </lineage>
</organism>
<dbReference type="EMBL" id="BFAZ01000010">
    <property type="protein sequence ID" value="GBF44268.1"/>
    <property type="molecule type" value="Genomic_DNA"/>
</dbReference>
<proteinExistence type="predicted"/>
<feature type="transmembrane region" description="Helical" evidence="1">
    <location>
        <begin position="131"/>
        <end position="151"/>
    </location>
</feature>
<feature type="transmembrane region" description="Helical" evidence="1">
    <location>
        <begin position="233"/>
        <end position="253"/>
    </location>
</feature>
<keyword evidence="1" id="KW-0472">Membrane</keyword>
<dbReference type="InterPro" id="IPR010293">
    <property type="entry name" value="Sbt_1"/>
</dbReference>
<dbReference type="PANTHER" id="PTHR40400">
    <property type="entry name" value="SLR1512 PROTEIN"/>
    <property type="match status" value="1"/>
</dbReference>
<keyword evidence="1" id="KW-0812">Transmembrane</keyword>